<feature type="compositionally biased region" description="Low complexity" evidence="1">
    <location>
        <begin position="222"/>
        <end position="232"/>
    </location>
</feature>
<feature type="compositionally biased region" description="Basic and acidic residues" evidence="1">
    <location>
        <begin position="334"/>
        <end position="348"/>
    </location>
</feature>
<sequence>MTPPAATRHLTRLLVRFLAGARRAWRALATAMTRGMAARTEAASLRAAMDDLRELYPDAPDVWLEVVARNRSPQQAPRQERMTTKQAAAAPRRESRRAVPEPHATTERSVTAPLFETATPAPAASAVAAPTQQALAPAARPVFSAEPRTARRAPRFLLRAITPLDGAGKEIPAAGLPAAPVPPPAAFAERPAFGTAPRSPGETVAANFTPPRTPADLETGMRRPPANVARPAQVPPAPATAFTRKPGLHNIWQKIFGRDRQSPGPDARPALAGWQRRDNGPAASVSSRAPLPPAPSPRKPGAAVKWRETFDADLWPVLPPAPTPAPGDTGSETPAHDMRRLIRIQEES</sequence>
<protein>
    <submittedName>
        <fullName evidence="2">Uncharacterized protein</fullName>
    </submittedName>
</protein>
<feature type="region of interest" description="Disordered" evidence="1">
    <location>
        <begin position="70"/>
        <end position="108"/>
    </location>
</feature>
<evidence type="ECO:0000313" key="3">
    <source>
        <dbReference type="Proteomes" id="UP001429580"/>
    </source>
</evidence>
<feature type="compositionally biased region" description="Basic and acidic residues" evidence="1">
    <location>
        <begin position="91"/>
        <end position="106"/>
    </location>
</feature>
<dbReference type="RefSeq" id="WP_166950523.1">
    <property type="nucleotide sequence ID" value="NZ_JAASQI010000003.1"/>
</dbReference>
<gene>
    <name evidence="2" type="ORF">FHS82_001512</name>
</gene>
<reference evidence="2 3" key="1">
    <citation type="submission" date="2020-03" db="EMBL/GenBank/DDBJ databases">
        <title>Genomic Encyclopedia of Type Strains, Phase IV (KMG-IV): sequencing the most valuable type-strain genomes for metagenomic binning, comparative biology and taxonomic classification.</title>
        <authorList>
            <person name="Goeker M."/>
        </authorList>
    </citation>
    <scope>NUCLEOTIDE SEQUENCE [LARGE SCALE GENOMIC DNA]</scope>
    <source>
        <strain evidence="2 3">DSM 103870</strain>
    </source>
</reference>
<evidence type="ECO:0000256" key="1">
    <source>
        <dbReference type="SAM" id="MobiDB-lite"/>
    </source>
</evidence>
<accession>A0ABX0UXL7</accession>
<evidence type="ECO:0000313" key="2">
    <source>
        <dbReference type="EMBL" id="NIJ57676.1"/>
    </source>
</evidence>
<dbReference type="EMBL" id="JAASQI010000003">
    <property type="protein sequence ID" value="NIJ57676.1"/>
    <property type="molecule type" value="Genomic_DNA"/>
</dbReference>
<organism evidence="2 3">
    <name type="scientific">Pseudochelatococcus lubricantis</name>
    <dbReference type="NCBI Taxonomy" id="1538102"/>
    <lineage>
        <taxon>Bacteria</taxon>
        <taxon>Pseudomonadati</taxon>
        <taxon>Pseudomonadota</taxon>
        <taxon>Alphaproteobacteria</taxon>
        <taxon>Hyphomicrobiales</taxon>
        <taxon>Chelatococcaceae</taxon>
        <taxon>Pseudochelatococcus</taxon>
    </lineage>
</organism>
<name>A0ABX0UXL7_9HYPH</name>
<feature type="region of interest" description="Disordered" evidence="1">
    <location>
        <begin position="195"/>
        <end position="243"/>
    </location>
</feature>
<keyword evidence="3" id="KW-1185">Reference proteome</keyword>
<comment type="caution">
    <text evidence="2">The sequence shown here is derived from an EMBL/GenBank/DDBJ whole genome shotgun (WGS) entry which is preliminary data.</text>
</comment>
<proteinExistence type="predicted"/>
<dbReference type="Proteomes" id="UP001429580">
    <property type="component" value="Unassembled WGS sequence"/>
</dbReference>
<feature type="region of interest" description="Disordered" evidence="1">
    <location>
        <begin position="256"/>
        <end position="348"/>
    </location>
</feature>